<dbReference type="EMBL" id="PEXU01000014">
    <property type="protein sequence ID" value="PIS42872.1"/>
    <property type="molecule type" value="Genomic_DNA"/>
</dbReference>
<reference evidence="2 3" key="1">
    <citation type="submission" date="2017-09" db="EMBL/GenBank/DDBJ databases">
        <title>Depth-based differentiation of microbial function through sediment-hosted aquifers and enrichment of novel symbionts in the deep terrestrial subsurface.</title>
        <authorList>
            <person name="Probst A.J."/>
            <person name="Ladd B."/>
            <person name="Jarett J.K."/>
            <person name="Geller-Mcgrath D.E."/>
            <person name="Sieber C.M."/>
            <person name="Emerson J.B."/>
            <person name="Anantharaman K."/>
            <person name="Thomas B.C."/>
            <person name="Malmstrom R."/>
            <person name="Stieglmeier M."/>
            <person name="Klingl A."/>
            <person name="Woyke T."/>
            <person name="Ryan C.M."/>
            <person name="Banfield J.F."/>
        </authorList>
    </citation>
    <scope>NUCLEOTIDE SEQUENCE [LARGE SCALE GENOMIC DNA]</scope>
    <source>
        <strain evidence="2">CG08_land_8_20_14_0_20_40_16</strain>
    </source>
</reference>
<dbReference type="Pfam" id="PF13439">
    <property type="entry name" value="Glyco_transf_4"/>
    <property type="match status" value="1"/>
</dbReference>
<dbReference type="Gene3D" id="3.40.50.2000">
    <property type="entry name" value="Glycogen Phosphorylase B"/>
    <property type="match status" value="2"/>
</dbReference>
<evidence type="ECO:0000313" key="3">
    <source>
        <dbReference type="Proteomes" id="UP000231542"/>
    </source>
</evidence>
<organism evidence="2 3">
    <name type="scientific">Candidatus Kerfeldbacteria bacterium CG08_land_8_20_14_0_20_40_16</name>
    <dbReference type="NCBI Taxonomy" id="2014244"/>
    <lineage>
        <taxon>Bacteria</taxon>
        <taxon>Candidatus Kerfeldiibacteriota</taxon>
    </lineage>
</organism>
<accession>A0A2H0YYQ6</accession>
<dbReference type="GO" id="GO:0016757">
    <property type="term" value="F:glycosyltransferase activity"/>
    <property type="evidence" value="ECO:0007669"/>
    <property type="project" value="TreeGrafter"/>
</dbReference>
<dbReference type="PANTHER" id="PTHR45947:SF3">
    <property type="entry name" value="SULFOQUINOVOSYL TRANSFERASE SQD2"/>
    <property type="match status" value="1"/>
</dbReference>
<protein>
    <recommendedName>
        <fullName evidence="1">Glycosyltransferase subfamily 4-like N-terminal domain-containing protein</fullName>
    </recommendedName>
</protein>
<dbReference type="AlphaFoldDB" id="A0A2H0YYQ6"/>
<dbReference type="Pfam" id="PF13692">
    <property type="entry name" value="Glyco_trans_1_4"/>
    <property type="match status" value="1"/>
</dbReference>
<dbReference type="SUPFAM" id="SSF53756">
    <property type="entry name" value="UDP-Glycosyltransferase/glycogen phosphorylase"/>
    <property type="match status" value="1"/>
</dbReference>
<dbReference type="Proteomes" id="UP000231542">
    <property type="component" value="Unassembled WGS sequence"/>
</dbReference>
<name>A0A2H0YYQ6_9BACT</name>
<proteinExistence type="predicted"/>
<gene>
    <name evidence="2" type="ORF">COT24_01170</name>
</gene>
<comment type="caution">
    <text evidence="2">The sequence shown here is derived from an EMBL/GenBank/DDBJ whole genome shotgun (WGS) entry which is preliminary data.</text>
</comment>
<dbReference type="CDD" id="cd03801">
    <property type="entry name" value="GT4_PimA-like"/>
    <property type="match status" value="1"/>
</dbReference>
<dbReference type="InterPro" id="IPR050194">
    <property type="entry name" value="Glycosyltransferase_grp1"/>
</dbReference>
<dbReference type="InterPro" id="IPR028098">
    <property type="entry name" value="Glyco_trans_4-like_N"/>
</dbReference>
<evidence type="ECO:0000259" key="1">
    <source>
        <dbReference type="Pfam" id="PF13439"/>
    </source>
</evidence>
<dbReference type="PANTHER" id="PTHR45947">
    <property type="entry name" value="SULFOQUINOVOSYL TRANSFERASE SQD2"/>
    <property type="match status" value="1"/>
</dbReference>
<evidence type="ECO:0000313" key="2">
    <source>
        <dbReference type="EMBL" id="PIS42872.1"/>
    </source>
</evidence>
<sequence>MESQDAGRSSLFSQERSLQKMKILFITRKYPPSKGGMETLSYNLTTKYPGEKKIIPMKEKNQMHLVWFLPYCFFYLLFNSKKIEILHLSDMVLVILGGWIKKLNNRTKVAINIHGLDVNFSERKGLLAKIYKSYLKLFAKEKNYDLLICNSHNTEKIAKENGFSKTTIIPIGVNLKNKMNSCGKEELYKIIGDQYKDKKCLLTVGRLVKRKGVNWFIDQVMPLIREDAIYLVVGEPDWLKNVASELDLIRETIRQNKLEKRVILLGKVSDEKLEILYQTADLCIMPNIPVIGDSEGFGIVAIEAAARGLPVVASKLEGITEAVQDGKNGFLLPPGDAVAFKEKIELLLKENRELIRKQAKEFTLENFSWDNLIPKYQIAFKNLCRE</sequence>
<feature type="domain" description="Glycosyltransferase subfamily 4-like N-terminal" evidence="1">
    <location>
        <begin position="56"/>
        <end position="176"/>
    </location>
</feature>